<gene>
    <name evidence="1" type="ORF">M0R45_030872</name>
</gene>
<reference evidence="1 2" key="1">
    <citation type="journal article" date="2023" name="G3 (Bethesda)">
        <title>A chromosome-length genome assembly and annotation of blackberry (Rubus argutus, cv. 'Hillquist').</title>
        <authorList>
            <person name="Bruna T."/>
            <person name="Aryal R."/>
            <person name="Dudchenko O."/>
            <person name="Sargent D.J."/>
            <person name="Mead D."/>
            <person name="Buti M."/>
            <person name="Cavallini A."/>
            <person name="Hytonen T."/>
            <person name="Andres J."/>
            <person name="Pham M."/>
            <person name="Weisz D."/>
            <person name="Mascagni F."/>
            <person name="Usai G."/>
            <person name="Natali L."/>
            <person name="Bassil N."/>
            <person name="Fernandez G.E."/>
            <person name="Lomsadze A."/>
            <person name="Armour M."/>
            <person name="Olukolu B."/>
            <person name="Poorten T."/>
            <person name="Britton C."/>
            <person name="Davik J."/>
            <person name="Ashrafi H."/>
            <person name="Aiden E.L."/>
            <person name="Borodovsky M."/>
            <person name="Worthington M."/>
        </authorList>
    </citation>
    <scope>NUCLEOTIDE SEQUENCE [LARGE SCALE GENOMIC DNA]</scope>
    <source>
        <strain evidence="1">PI 553951</strain>
    </source>
</reference>
<protein>
    <submittedName>
        <fullName evidence="1">Uncharacterized protein</fullName>
    </submittedName>
</protein>
<evidence type="ECO:0000313" key="1">
    <source>
        <dbReference type="EMBL" id="KAK9922407.1"/>
    </source>
</evidence>
<dbReference type="EMBL" id="JBEDUW010000006">
    <property type="protein sequence ID" value="KAK9922407.1"/>
    <property type="molecule type" value="Genomic_DNA"/>
</dbReference>
<dbReference type="Proteomes" id="UP001457282">
    <property type="component" value="Unassembled WGS sequence"/>
</dbReference>
<keyword evidence="2" id="KW-1185">Reference proteome</keyword>
<proteinExistence type="predicted"/>
<sequence>MSAVCTAHGEANGEGELGARVDSGLCVTGYGGATVRAELGGGAEAEGMGKVDGGAGLDWIGAKSTAQQRCGQTRLKGDGRNGRQRR</sequence>
<evidence type="ECO:0000313" key="2">
    <source>
        <dbReference type="Proteomes" id="UP001457282"/>
    </source>
</evidence>
<organism evidence="1 2">
    <name type="scientific">Rubus argutus</name>
    <name type="common">Southern blackberry</name>
    <dbReference type="NCBI Taxonomy" id="59490"/>
    <lineage>
        <taxon>Eukaryota</taxon>
        <taxon>Viridiplantae</taxon>
        <taxon>Streptophyta</taxon>
        <taxon>Embryophyta</taxon>
        <taxon>Tracheophyta</taxon>
        <taxon>Spermatophyta</taxon>
        <taxon>Magnoliopsida</taxon>
        <taxon>eudicotyledons</taxon>
        <taxon>Gunneridae</taxon>
        <taxon>Pentapetalae</taxon>
        <taxon>rosids</taxon>
        <taxon>fabids</taxon>
        <taxon>Rosales</taxon>
        <taxon>Rosaceae</taxon>
        <taxon>Rosoideae</taxon>
        <taxon>Rosoideae incertae sedis</taxon>
        <taxon>Rubus</taxon>
    </lineage>
</organism>
<comment type="caution">
    <text evidence="1">The sequence shown here is derived from an EMBL/GenBank/DDBJ whole genome shotgun (WGS) entry which is preliminary data.</text>
</comment>
<name>A0AAW1WD34_RUBAR</name>
<dbReference type="AlphaFoldDB" id="A0AAW1WD34"/>
<accession>A0AAW1WD34</accession>